<proteinExistence type="predicted"/>
<name>A0A381P1Z7_9ZZZZ</name>
<reference evidence="1" key="1">
    <citation type="submission" date="2018-05" db="EMBL/GenBank/DDBJ databases">
        <authorList>
            <person name="Lanie J.A."/>
            <person name="Ng W.-L."/>
            <person name="Kazmierczak K.M."/>
            <person name="Andrzejewski T.M."/>
            <person name="Davidsen T.M."/>
            <person name="Wayne K.J."/>
            <person name="Tettelin H."/>
            <person name="Glass J.I."/>
            <person name="Rusch D."/>
            <person name="Podicherti R."/>
            <person name="Tsui H.-C.T."/>
            <person name="Winkler M.E."/>
        </authorList>
    </citation>
    <scope>NUCLEOTIDE SEQUENCE</scope>
</reference>
<accession>A0A381P1Z7</accession>
<organism evidence="1">
    <name type="scientific">marine metagenome</name>
    <dbReference type="NCBI Taxonomy" id="408172"/>
    <lineage>
        <taxon>unclassified sequences</taxon>
        <taxon>metagenomes</taxon>
        <taxon>ecological metagenomes</taxon>
    </lineage>
</organism>
<gene>
    <name evidence="1" type="ORF">METZ01_LOCUS13819</name>
</gene>
<evidence type="ECO:0000313" key="1">
    <source>
        <dbReference type="EMBL" id="SUZ60965.1"/>
    </source>
</evidence>
<sequence>MLHKVLTTKAIFSLIFVFSNYFLFSQEKLDNIQYSDKNFIEKIQYEFYSLGIEITNINLLNTTITNWNTKYSNNEKITLVNLINILDNKDVSDYVSFLKYISIISSSSFKKNNSLEQILRYHYIYLSQKISQNSQYFKTLLDVFENQMIINSPSHIISYNKGNLSISIEEFLDSNLYNSDGTILGTLAVHFNNTELNFKSNNDDFLMVRSNFNLYPDLGLIEGNSAKIQKLQEIDFLGLIEYTFNNFNIDIKTGVLISNDVVLRADNIKNVSGEFEYKPSEYTSKQINKFLFVSNNSNNIISINNKTRLFSGISISGNKFFTRSISNEESELKILIEKNKFLKFKSKEFVLTQDKIYSENTYFGFYDNQDSLYHPLIELNYDLNLKTIELLNLKGPLRQTPFYSTYFQVEINSDILTYSLEDKNIKFNILIAPNERPLIVSSRNYFSNNNLNDLTNLDGTNILKVVYSYYKSKKRKDFYLLDLAYYYKRKPEKLESGIINLWRNGFISYDPSTGMINVLSKLRHYFLSHLKKSDYDEMYFESLSEASSNLIYNLPLNQMYFEGVKEIILSNKNNIVIYPKEKTVTLSKNRNIKSKGNISVGKFDFKGVDLLFDYKLFKLQLLEIDTLQILSKTNAKDNYNYLYNIGGDLFINHPKNKSSLKKIANYPYFISDKSTRVYFDMPEEYGVEYDSTFYFSITQFRIDSLDKASLPKFEFDGVFYSNNILSPLDAKLITMPDNSFGFIKEIDNMGLPAYDNKITINNRIQMDSSGLYVKGNFMYQTTSVFSDKIRLFPDSIQGYLDKGFMSNGKMKKSNKKFPDMEFNNLDFVYYNNINEDYLYVKHDSLKNSKISAYDKELSIYGDMYIYPSDVVSEGTLLTNGAILESDAFSYSMSEISSEETSINLKPLGYLKEILTSDMVSLNYNLNTKKLNLNTTYFDLENFVLPYSSLSTSFSSASWDLIDKKITFENLSDEIDLSNFYSKNNDFKNLIISSSKGIFDIEKKKLFLTKVPDLQIADAYIVPHKGNVTVLENSQISTLKNADLILDTLNEYHKFIKVDVKLISKSKFEGRGIYEYINFDEDTFEIPFSSFELKTYENENNNIFSSTYSYGIVDKSKPILMEPGFGFYGKIELVANNEQLLFNGEIIPSELRNFKISEAIPYSGYFIPGDELSLTISENDNDFTSSISKRNNGLYFDFFANDVEKRSLVFFNPSGQLSYDSYNKQYLIEPQNKTNEEVYNGNSLLYSPSSGDLSFEGKVNLIDNDPNFSIFSSMSANVDSDSFNIFSETFMIIDINLRKSIISNLGLEFIEIIETVGAPLAHDNEEDVLYRLSDLVGYEKTLAHENIILNEYRSLGLVDPLLNSLFVLANSKFSWSAKYKSWYNTSTLNLSNIGNDDINASVDGFLEIKYLSEDDYEVNLFLQPAPEFWIYLNYDGGILRTYSSIETYNSDVSEIGATKDKYIPIMIVDEEYTLEYINNFRLKYFNIKEPYDLKSPSDTFLEDEIFKTITDDDDDGF</sequence>
<dbReference type="EMBL" id="UINC01000776">
    <property type="protein sequence ID" value="SUZ60965.1"/>
    <property type="molecule type" value="Genomic_DNA"/>
</dbReference>
<protein>
    <submittedName>
        <fullName evidence="1">Uncharacterized protein</fullName>
    </submittedName>
</protein>